<gene>
    <name evidence="1" type="ORF">POCULU_LOCUS4523</name>
</gene>
<name>A0A9N9ASJ5_9GLOM</name>
<dbReference type="Proteomes" id="UP000789572">
    <property type="component" value="Unassembled WGS sequence"/>
</dbReference>
<evidence type="ECO:0000313" key="2">
    <source>
        <dbReference type="Proteomes" id="UP000789572"/>
    </source>
</evidence>
<proteinExistence type="predicted"/>
<sequence length="209" mass="24322">MPKVKVNTTRKGEEFEEKIYNILLEAGFEVEWRVCSLRDIETVKEIEQINKEQIEKLCIQFAKAQSEGTYVTDVIVPLLLVSLKKLPIRNTAFLSTGERQNQTSADRKGEGKQCKRPDMMFIEERKDEEEVKLWREMSDGLYWVYSGSRPDKNEFGIAGEQIAGDMFISILLSKTWMIYTIRPTESEDLDLKDLKGEVQHEPGYNEFRL</sequence>
<accession>A0A9N9ASJ5</accession>
<protein>
    <submittedName>
        <fullName evidence="1">4300_t:CDS:1</fullName>
    </submittedName>
</protein>
<keyword evidence="2" id="KW-1185">Reference proteome</keyword>
<dbReference type="EMBL" id="CAJVPJ010000592">
    <property type="protein sequence ID" value="CAG8540765.1"/>
    <property type="molecule type" value="Genomic_DNA"/>
</dbReference>
<evidence type="ECO:0000313" key="1">
    <source>
        <dbReference type="EMBL" id="CAG8540765.1"/>
    </source>
</evidence>
<dbReference type="AlphaFoldDB" id="A0A9N9ASJ5"/>
<reference evidence="1" key="1">
    <citation type="submission" date="2021-06" db="EMBL/GenBank/DDBJ databases">
        <authorList>
            <person name="Kallberg Y."/>
            <person name="Tangrot J."/>
            <person name="Rosling A."/>
        </authorList>
    </citation>
    <scope>NUCLEOTIDE SEQUENCE</scope>
    <source>
        <strain evidence="1">IA702</strain>
    </source>
</reference>
<comment type="caution">
    <text evidence="1">The sequence shown here is derived from an EMBL/GenBank/DDBJ whole genome shotgun (WGS) entry which is preliminary data.</text>
</comment>
<organism evidence="1 2">
    <name type="scientific">Paraglomus occultum</name>
    <dbReference type="NCBI Taxonomy" id="144539"/>
    <lineage>
        <taxon>Eukaryota</taxon>
        <taxon>Fungi</taxon>
        <taxon>Fungi incertae sedis</taxon>
        <taxon>Mucoromycota</taxon>
        <taxon>Glomeromycotina</taxon>
        <taxon>Glomeromycetes</taxon>
        <taxon>Paraglomerales</taxon>
        <taxon>Paraglomeraceae</taxon>
        <taxon>Paraglomus</taxon>
    </lineage>
</organism>